<keyword evidence="2" id="KW-0732">Signal</keyword>
<gene>
    <name evidence="3" type="ORF">DCAR_0832903</name>
</gene>
<evidence type="ECO:0000256" key="2">
    <source>
        <dbReference type="SAM" id="SignalP"/>
    </source>
</evidence>
<accession>A0AAF0XSH6</accession>
<feature type="signal peptide" evidence="2">
    <location>
        <begin position="1"/>
        <end position="26"/>
    </location>
</feature>
<name>A0AAF0XSH6_DAUCS</name>
<dbReference type="PROSITE" id="PS51257">
    <property type="entry name" value="PROKAR_LIPOPROTEIN"/>
    <property type="match status" value="1"/>
</dbReference>
<feature type="region of interest" description="Disordered" evidence="1">
    <location>
        <begin position="59"/>
        <end position="79"/>
    </location>
</feature>
<protein>
    <submittedName>
        <fullName evidence="3">Uncharacterized protein</fullName>
    </submittedName>
</protein>
<keyword evidence="4" id="KW-1185">Reference proteome</keyword>
<reference evidence="3" key="1">
    <citation type="journal article" date="2016" name="Nat. Genet.">
        <title>A high-quality carrot genome assembly provides new insights into carotenoid accumulation and asterid genome evolution.</title>
        <authorList>
            <person name="Iorizzo M."/>
            <person name="Ellison S."/>
            <person name="Senalik D."/>
            <person name="Zeng P."/>
            <person name="Satapoomin P."/>
            <person name="Huang J."/>
            <person name="Bowman M."/>
            <person name="Iovene M."/>
            <person name="Sanseverino W."/>
            <person name="Cavagnaro P."/>
            <person name="Yildiz M."/>
            <person name="Macko-Podgorni A."/>
            <person name="Moranska E."/>
            <person name="Grzebelus E."/>
            <person name="Grzebelus D."/>
            <person name="Ashrafi H."/>
            <person name="Zheng Z."/>
            <person name="Cheng S."/>
            <person name="Spooner D."/>
            <person name="Van Deynze A."/>
            <person name="Simon P."/>
        </authorList>
    </citation>
    <scope>NUCLEOTIDE SEQUENCE</scope>
    <source>
        <tissue evidence="3">Leaf</tissue>
    </source>
</reference>
<proteinExistence type="predicted"/>
<sequence>MDKKHISSGLLSVFLMIILLVSSCGATRPGRMMMMMKRVSPEMVPEHLKQYQPKHQGMVFSQLPKGDHHPPSGPSKGHN</sequence>
<evidence type="ECO:0000313" key="3">
    <source>
        <dbReference type="EMBL" id="WOH13393.1"/>
    </source>
</evidence>
<organism evidence="3 4">
    <name type="scientific">Daucus carota subsp. sativus</name>
    <name type="common">Carrot</name>
    <dbReference type="NCBI Taxonomy" id="79200"/>
    <lineage>
        <taxon>Eukaryota</taxon>
        <taxon>Viridiplantae</taxon>
        <taxon>Streptophyta</taxon>
        <taxon>Embryophyta</taxon>
        <taxon>Tracheophyta</taxon>
        <taxon>Spermatophyta</taxon>
        <taxon>Magnoliopsida</taxon>
        <taxon>eudicotyledons</taxon>
        <taxon>Gunneridae</taxon>
        <taxon>Pentapetalae</taxon>
        <taxon>asterids</taxon>
        <taxon>campanulids</taxon>
        <taxon>Apiales</taxon>
        <taxon>Apiaceae</taxon>
        <taxon>Apioideae</taxon>
        <taxon>Scandiceae</taxon>
        <taxon>Daucinae</taxon>
        <taxon>Daucus</taxon>
        <taxon>Daucus sect. Daucus</taxon>
    </lineage>
</organism>
<evidence type="ECO:0000256" key="1">
    <source>
        <dbReference type="SAM" id="MobiDB-lite"/>
    </source>
</evidence>
<dbReference type="AlphaFoldDB" id="A0AAF0XSH6"/>
<feature type="chain" id="PRO_5042168353" evidence="2">
    <location>
        <begin position="27"/>
        <end position="79"/>
    </location>
</feature>
<reference evidence="3" key="2">
    <citation type="submission" date="2022-03" db="EMBL/GenBank/DDBJ databases">
        <title>Draft title - Genomic analysis of global carrot germplasm unveils the trajectory of domestication and the origin of high carotenoid orange carrot.</title>
        <authorList>
            <person name="Iorizzo M."/>
            <person name="Ellison S."/>
            <person name="Senalik D."/>
            <person name="Macko-Podgorni A."/>
            <person name="Grzebelus D."/>
            <person name="Bostan H."/>
            <person name="Rolling W."/>
            <person name="Curaba J."/>
            <person name="Simon P."/>
        </authorList>
    </citation>
    <scope>NUCLEOTIDE SEQUENCE</scope>
    <source>
        <tissue evidence="3">Leaf</tissue>
    </source>
</reference>
<dbReference type="EMBL" id="CP093350">
    <property type="protein sequence ID" value="WOH13393.1"/>
    <property type="molecule type" value="Genomic_DNA"/>
</dbReference>
<evidence type="ECO:0000313" key="4">
    <source>
        <dbReference type="Proteomes" id="UP000077755"/>
    </source>
</evidence>
<dbReference type="Proteomes" id="UP000077755">
    <property type="component" value="Chromosome 8"/>
</dbReference>